<keyword evidence="4" id="KW-1185">Reference proteome</keyword>
<name>A0A4Y7X9C8_9GAMM</name>
<evidence type="ECO:0000313" key="3">
    <source>
        <dbReference type="EMBL" id="TEU24178.1"/>
    </source>
</evidence>
<evidence type="ECO:0000256" key="1">
    <source>
        <dbReference type="SAM" id="MobiDB-lite"/>
    </source>
</evidence>
<keyword evidence="2" id="KW-1133">Transmembrane helix</keyword>
<dbReference type="OrthoDB" id="6058478at2"/>
<reference evidence="3 4" key="1">
    <citation type="submission" date="2019-03" db="EMBL/GenBank/DDBJ databases">
        <title>Alkanindiges illinoisensis: a potential pathogenic isolated from ascites of a gastric cancer patient with abdominal metastasis.</title>
        <authorList>
            <person name="Hu X."/>
            <person name="Yang B."/>
            <person name="Yan X."/>
            <person name="Lin L."/>
            <person name="Zhao H."/>
            <person name="Zhou F."/>
            <person name="Su B."/>
            <person name="Chen J."/>
            <person name="Rui Y."/>
            <person name="Wang Q."/>
            <person name="Zheng L."/>
        </authorList>
    </citation>
    <scope>NUCLEOTIDE SEQUENCE [LARGE SCALE GENOMIC DNA]</scope>
    <source>
        <strain evidence="3 4">NFYY 23406</strain>
    </source>
</reference>
<organism evidence="3 4">
    <name type="scientific">Alkanindiges illinoisensis</name>
    <dbReference type="NCBI Taxonomy" id="197183"/>
    <lineage>
        <taxon>Bacteria</taxon>
        <taxon>Pseudomonadati</taxon>
        <taxon>Pseudomonadota</taxon>
        <taxon>Gammaproteobacteria</taxon>
        <taxon>Moraxellales</taxon>
        <taxon>Moraxellaceae</taxon>
        <taxon>Alkanindiges</taxon>
    </lineage>
</organism>
<feature type="compositionally biased region" description="Polar residues" evidence="1">
    <location>
        <begin position="1"/>
        <end position="15"/>
    </location>
</feature>
<keyword evidence="2" id="KW-0472">Membrane</keyword>
<dbReference type="Proteomes" id="UP000297834">
    <property type="component" value="Unassembled WGS sequence"/>
</dbReference>
<gene>
    <name evidence="3" type="ORF">E2B99_12225</name>
</gene>
<comment type="caution">
    <text evidence="3">The sequence shown here is derived from an EMBL/GenBank/DDBJ whole genome shotgun (WGS) entry which is preliminary data.</text>
</comment>
<protein>
    <submittedName>
        <fullName evidence="3">Uncharacterized protein</fullName>
    </submittedName>
</protein>
<feature type="transmembrane region" description="Helical" evidence="2">
    <location>
        <begin position="129"/>
        <end position="151"/>
    </location>
</feature>
<proteinExistence type="predicted"/>
<feature type="transmembrane region" description="Helical" evidence="2">
    <location>
        <begin position="73"/>
        <end position="91"/>
    </location>
</feature>
<accession>A0A4Y7X9C8</accession>
<evidence type="ECO:0000256" key="2">
    <source>
        <dbReference type="SAM" id="Phobius"/>
    </source>
</evidence>
<evidence type="ECO:0000313" key="4">
    <source>
        <dbReference type="Proteomes" id="UP000297834"/>
    </source>
</evidence>
<dbReference type="EMBL" id="SNTY01000067">
    <property type="protein sequence ID" value="TEU24178.1"/>
    <property type="molecule type" value="Genomic_DNA"/>
</dbReference>
<dbReference type="AlphaFoldDB" id="A0A4Y7X9C8"/>
<dbReference type="STRING" id="1120977.GCA_000619845_02241"/>
<feature type="transmembrane region" description="Helical" evidence="2">
    <location>
        <begin position="103"/>
        <end position="123"/>
    </location>
</feature>
<feature type="region of interest" description="Disordered" evidence="1">
    <location>
        <begin position="1"/>
        <end position="40"/>
    </location>
</feature>
<dbReference type="RefSeq" id="WP_134245284.1">
    <property type="nucleotide sequence ID" value="NZ_SNTY01000067.1"/>
</dbReference>
<keyword evidence="2" id="KW-0812">Transmembrane</keyword>
<sequence>MPTDDSVNNSAANQRATDKQAAINPVASVPAPDQANNPVSTASIANPAARSLSKAREEAQQAQLQFAGRGRKLAIYAIGLQLLLLLLRASLGKTAGISHDIVLYLYCLAFMLAIFGIFLMARGLRFNSITTFVSVIAQFVPVISTLILLYLNMKATRALRQAGYQVGLLSMRTRQPKP</sequence>